<keyword evidence="3" id="KW-0234">DNA repair</keyword>
<dbReference type="Gene3D" id="3.30.565.10">
    <property type="entry name" value="Histidine kinase-like ATPase, C-terminal domain"/>
    <property type="match status" value="1"/>
</dbReference>
<name>A0A9C7PVG3_9RHOD</name>
<comment type="similarity">
    <text evidence="1">Belongs to the DNA mismatch repair MutL/HexB family.</text>
</comment>
<dbReference type="Gene3D" id="3.30.230.10">
    <property type="match status" value="1"/>
</dbReference>
<evidence type="ECO:0000256" key="1">
    <source>
        <dbReference type="ARBA" id="ARBA00006082"/>
    </source>
</evidence>
<accession>A0A9C7PVG3</accession>
<comment type="caution">
    <text evidence="5">The sequence shown here is derived from an EMBL/GenBank/DDBJ whole genome shotgun (WGS) entry which is preliminary data.</text>
</comment>
<dbReference type="InterPro" id="IPR013507">
    <property type="entry name" value="DNA_mismatch_S5_2-like"/>
</dbReference>
<evidence type="ECO:0000256" key="2">
    <source>
        <dbReference type="ARBA" id="ARBA00022763"/>
    </source>
</evidence>
<reference evidence="5" key="1">
    <citation type="journal article" date="2022" name="Proc. Natl. Acad. Sci. U.S.A.">
        <title>Life cycle and functional genomics of the unicellular red alga Galdieria for elucidating algal and plant evolution and industrial use.</title>
        <authorList>
            <person name="Hirooka S."/>
            <person name="Itabashi T."/>
            <person name="Ichinose T.M."/>
            <person name="Onuma R."/>
            <person name="Fujiwara T."/>
            <person name="Yamashita S."/>
            <person name="Jong L.W."/>
            <person name="Tomita R."/>
            <person name="Iwane A.H."/>
            <person name="Miyagishima S.Y."/>
        </authorList>
    </citation>
    <scope>NUCLEOTIDE SEQUENCE</scope>
    <source>
        <strain evidence="5">NBRC 102759</strain>
    </source>
</reference>
<dbReference type="InterPro" id="IPR002099">
    <property type="entry name" value="MutL/Mlh/PMS"/>
</dbReference>
<dbReference type="NCBIfam" id="TIGR00585">
    <property type="entry name" value="mutl"/>
    <property type="match status" value="1"/>
</dbReference>
<evidence type="ECO:0000259" key="4">
    <source>
        <dbReference type="SMART" id="SM00853"/>
    </source>
</evidence>
<dbReference type="InterPro" id="IPR036890">
    <property type="entry name" value="HATPase_C_sf"/>
</dbReference>
<evidence type="ECO:0000313" key="6">
    <source>
        <dbReference type="Proteomes" id="UP001061958"/>
    </source>
</evidence>
<dbReference type="Pfam" id="PF13589">
    <property type="entry name" value="HATPase_c_3"/>
    <property type="match status" value="1"/>
</dbReference>
<dbReference type="PANTHER" id="PTHR10073">
    <property type="entry name" value="DNA MISMATCH REPAIR PROTEIN MLH, PMS, MUTL"/>
    <property type="match status" value="1"/>
</dbReference>
<dbReference type="Pfam" id="PF08676">
    <property type="entry name" value="MutL_C"/>
    <property type="match status" value="1"/>
</dbReference>
<dbReference type="PANTHER" id="PTHR10073:SF12">
    <property type="entry name" value="DNA MISMATCH REPAIR PROTEIN MLH1"/>
    <property type="match status" value="1"/>
</dbReference>
<dbReference type="GO" id="GO:0005524">
    <property type="term" value="F:ATP binding"/>
    <property type="evidence" value="ECO:0007669"/>
    <property type="project" value="InterPro"/>
</dbReference>
<dbReference type="SUPFAM" id="SSF54211">
    <property type="entry name" value="Ribosomal protein S5 domain 2-like"/>
    <property type="match status" value="1"/>
</dbReference>
<dbReference type="EMBL" id="BQMJ01000020">
    <property type="protein sequence ID" value="GJQ10969.1"/>
    <property type="molecule type" value="Genomic_DNA"/>
</dbReference>
<gene>
    <name evidence="5" type="ORF">GpartN1_g2760.t1</name>
</gene>
<dbReference type="SUPFAM" id="SSF118116">
    <property type="entry name" value="DNA mismatch repair protein MutL"/>
    <property type="match status" value="1"/>
</dbReference>
<keyword evidence="2" id="KW-0227">DNA damage</keyword>
<dbReference type="Proteomes" id="UP001061958">
    <property type="component" value="Unassembled WGS sequence"/>
</dbReference>
<dbReference type="InterPro" id="IPR014721">
    <property type="entry name" value="Ribsml_uS5_D2-typ_fold_subgr"/>
</dbReference>
<dbReference type="GO" id="GO:0032300">
    <property type="term" value="C:mismatch repair complex"/>
    <property type="evidence" value="ECO:0007669"/>
    <property type="project" value="InterPro"/>
</dbReference>
<dbReference type="InterPro" id="IPR042120">
    <property type="entry name" value="MutL_C_dimsub"/>
</dbReference>
<protein>
    <recommendedName>
        <fullName evidence="4">MutL C-terminal dimerisation domain-containing protein</fullName>
    </recommendedName>
</protein>
<dbReference type="Pfam" id="PF01119">
    <property type="entry name" value="DNA_mis_repair"/>
    <property type="match status" value="1"/>
</dbReference>
<dbReference type="InterPro" id="IPR014790">
    <property type="entry name" value="MutL_C"/>
</dbReference>
<evidence type="ECO:0000313" key="5">
    <source>
        <dbReference type="EMBL" id="GJQ10969.1"/>
    </source>
</evidence>
<reference evidence="5" key="2">
    <citation type="submission" date="2022-01" db="EMBL/GenBank/DDBJ databases">
        <authorList>
            <person name="Hirooka S."/>
            <person name="Miyagishima S.Y."/>
        </authorList>
    </citation>
    <scope>NUCLEOTIDE SEQUENCE</scope>
    <source>
        <strain evidence="5">NBRC 102759</strain>
    </source>
</reference>
<dbReference type="GO" id="GO:0140664">
    <property type="term" value="F:ATP-dependent DNA damage sensor activity"/>
    <property type="evidence" value="ECO:0007669"/>
    <property type="project" value="InterPro"/>
</dbReference>
<dbReference type="GO" id="GO:0006298">
    <property type="term" value="P:mismatch repair"/>
    <property type="evidence" value="ECO:0007669"/>
    <property type="project" value="InterPro"/>
</dbReference>
<dbReference type="InterPro" id="IPR037198">
    <property type="entry name" value="MutL_C_sf"/>
</dbReference>
<dbReference type="AlphaFoldDB" id="A0A9C7PVG3"/>
<feature type="domain" description="MutL C-terminal dimerisation" evidence="4">
    <location>
        <begin position="415"/>
        <end position="550"/>
    </location>
</feature>
<sequence>MSTAHDRLAWLFVGFPIRKSPSLLKYHYDQRQRRCSSFHTTTRHLVAQQPLDTTHQVRPLNRQVVEKIHSDEVIQSPMDVVRELLENAIDAQANTITLEWQDEQKRTFRVIDNGMGMSLANLELCIQSHTTSKITSLDDLQHINTLGFRGQALWAIAIYCKSLYISSRPSSEWMGYRLEYSHPNCHIVPVSQDMGTCVQVSLYEAATSQHEKQIRNLFQQYALIYPNVSFRLRKSIHERRPYLVYPKCRHYLERVVQVLNIPSNELRYYQFNGEQQGNSIGHIQVIIGLPERIHRARNDWMWTSINGRISQSIFQELIMEKTKKMIPSGRYPLCFVFIQLKPTYVIWDCSPKKLDVQVKPSIQQDLQKNICYCIDRALDIHDELWKENNASEWTNDRLTYPNETFLQDRYQKWRVAGQLKKTYIVVETDSSVLLLEQHVAHEAILFEKLCELWKSKPEFVSSCRLSSSLLLQGIPQVCIERLQQLHIHTRSLDDMHTWTIDEMPQLIFDILHNSDSWEAQLIRIVDPKRNLEDNLADFACRSAWNNGKELTEFQMNKLVEEWMHLKGNKRTCPHGRPIFIQLDDHYLSRLFKRTWTVDNSILE</sequence>
<dbReference type="GO" id="GO:0016887">
    <property type="term" value="F:ATP hydrolysis activity"/>
    <property type="evidence" value="ECO:0007669"/>
    <property type="project" value="InterPro"/>
</dbReference>
<organism evidence="5 6">
    <name type="scientific">Galdieria partita</name>
    <dbReference type="NCBI Taxonomy" id="83374"/>
    <lineage>
        <taxon>Eukaryota</taxon>
        <taxon>Rhodophyta</taxon>
        <taxon>Bangiophyceae</taxon>
        <taxon>Galdieriales</taxon>
        <taxon>Galdieriaceae</taxon>
        <taxon>Galdieria</taxon>
    </lineage>
</organism>
<dbReference type="OrthoDB" id="2771at2759"/>
<keyword evidence="6" id="KW-1185">Reference proteome</keyword>
<dbReference type="InterPro" id="IPR020568">
    <property type="entry name" value="Ribosomal_Su5_D2-typ_SF"/>
</dbReference>
<dbReference type="SUPFAM" id="SSF55874">
    <property type="entry name" value="ATPase domain of HSP90 chaperone/DNA topoisomerase II/histidine kinase"/>
    <property type="match status" value="1"/>
</dbReference>
<proteinExistence type="inferred from homology"/>
<dbReference type="GO" id="GO:0030983">
    <property type="term" value="F:mismatched DNA binding"/>
    <property type="evidence" value="ECO:0007669"/>
    <property type="project" value="InterPro"/>
</dbReference>
<dbReference type="Gene3D" id="3.30.1540.20">
    <property type="entry name" value="MutL, C-terminal domain, dimerisation subdomain"/>
    <property type="match status" value="1"/>
</dbReference>
<dbReference type="SMART" id="SM00853">
    <property type="entry name" value="MutL_C"/>
    <property type="match status" value="1"/>
</dbReference>
<dbReference type="InterPro" id="IPR038973">
    <property type="entry name" value="MutL/Mlh/Pms-like"/>
</dbReference>
<evidence type="ECO:0000256" key="3">
    <source>
        <dbReference type="ARBA" id="ARBA00023204"/>
    </source>
</evidence>